<dbReference type="EMBL" id="JAAOAR010000892">
    <property type="protein sequence ID" value="KAF5572617.1"/>
    <property type="molecule type" value="Genomic_DNA"/>
</dbReference>
<feature type="repeat" description="ANK" evidence="2">
    <location>
        <begin position="882"/>
        <end position="914"/>
    </location>
</feature>
<comment type="caution">
    <text evidence="6">The sequence shown here is derived from an EMBL/GenBank/DDBJ whole genome shotgun (WGS) entry which is preliminary data.</text>
</comment>
<dbReference type="AlphaFoldDB" id="A0A8H5NN35"/>
<feature type="repeat" description="ANK" evidence="2">
    <location>
        <begin position="982"/>
        <end position="1014"/>
    </location>
</feature>
<dbReference type="PANTHER" id="PTHR46082">
    <property type="entry name" value="ATP/GTP-BINDING PROTEIN-RELATED"/>
    <property type="match status" value="1"/>
</dbReference>
<keyword evidence="2" id="KW-0040">ANK repeat</keyword>
<feature type="repeat" description="ANK" evidence="2">
    <location>
        <begin position="849"/>
        <end position="881"/>
    </location>
</feature>
<dbReference type="Proteomes" id="UP000544095">
    <property type="component" value="Unassembled WGS sequence"/>
</dbReference>
<dbReference type="InterPro" id="IPR054471">
    <property type="entry name" value="GPIID_WHD"/>
</dbReference>
<evidence type="ECO:0000256" key="1">
    <source>
        <dbReference type="ARBA" id="ARBA00022737"/>
    </source>
</evidence>
<keyword evidence="1" id="KW-0677">Repeat</keyword>
<feature type="domain" description="GPI inositol-deacylase winged helix" evidence="4">
    <location>
        <begin position="638"/>
        <end position="713"/>
    </location>
</feature>
<dbReference type="InterPro" id="IPR036770">
    <property type="entry name" value="Ankyrin_rpt-contain_sf"/>
</dbReference>
<dbReference type="GO" id="GO:0009116">
    <property type="term" value="P:nucleoside metabolic process"/>
    <property type="evidence" value="ECO:0007669"/>
    <property type="project" value="InterPro"/>
</dbReference>
<dbReference type="InterPro" id="IPR053137">
    <property type="entry name" value="NLR-like"/>
</dbReference>
<evidence type="ECO:0000256" key="2">
    <source>
        <dbReference type="PROSITE-ProRule" id="PRU00023"/>
    </source>
</evidence>
<dbReference type="Pfam" id="PF22939">
    <property type="entry name" value="WHD_GPIID"/>
    <property type="match status" value="1"/>
</dbReference>
<organism evidence="6 7">
    <name type="scientific">Fusarium pseudoanthophilum</name>
    <dbReference type="NCBI Taxonomy" id="48495"/>
    <lineage>
        <taxon>Eukaryota</taxon>
        <taxon>Fungi</taxon>
        <taxon>Dikarya</taxon>
        <taxon>Ascomycota</taxon>
        <taxon>Pezizomycotina</taxon>
        <taxon>Sordariomycetes</taxon>
        <taxon>Hypocreomycetidae</taxon>
        <taxon>Hypocreales</taxon>
        <taxon>Nectriaceae</taxon>
        <taxon>Fusarium</taxon>
        <taxon>Fusarium fujikuroi species complex</taxon>
    </lineage>
</organism>
<dbReference type="InterPro" id="IPR027417">
    <property type="entry name" value="P-loop_NTPase"/>
</dbReference>
<dbReference type="InterPro" id="IPR035994">
    <property type="entry name" value="Nucleoside_phosphorylase_sf"/>
</dbReference>
<dbReference type="InterPro" id="IPR002110">
    <property type="entry name" value="Ankyrin_rpt"/>
</dbReference>
<evidence type="ECO:0000313" key="6">
    <source>
        <dbReference type="EMBL" id="KAF5572617.1"/>
    </source>
</evidence>
<dbReference type="PROSITE" id="PS50088">
    <property type="entry name" value="ANK_REPEAT"/>
    <property type="match status" value="5"/>
</dbReference>
<sequence>MLDEIHPDLPQPADDCNAYTLGSIGLHNIIIACLPKGMIGLSPAATVAANIVRTFPFIKFSMMVGIGGGIPPKVRLGDVVIGTPSGLYPGVVQWNKGKMNAGGVFERTGSLDNPPRALLSAISKLETKHELRGSRMPEYLEELKRKWPNLVPKYMRSDALKDILFRADYTHNSVEEGLRHDDDDDDDDDDGNIDREPSCDLCDQSQIIPTRPREPRVHFGLIASGDQVIKDGIFRDQLKSGFNGHLLCVETEAAGLMHTFPCVVIRGICDYADSHKNKSWQEHAAAMAAALAKELLGILQVPSVQDERTARDSMNIMHKAILKQNDSIQCLTSAAEREQEERILKWLSPIDYEAQHFDFLERRQPETGEWLLNSVKYQNWVNGRGQALFCPGIPGAGKTIMAATIIDHLMVTHHSESTIGVAYIYCDFRRKSDQTVNNLLASILKQLIKHSPQRSRFIQELDISVRPTSAKMFVNLRQVIGLYSKVFVVVDALDECEAAGGCRARFMAYIKDLQVKCGINLLATSRFIFEITQTFTGDPSIEIRAALVDINKYVEGHLDRLPKFVRGNSTLKGDIKKGISEAADGMFLLAQLHLDSLVGKSSLKSLRSALSKLSTGSQAYDLAYDNAMARIEGQMEEQEELAKQTLALIFHAKTPLNVEQLQHALATELHESTFDTENLSQIEDIIDVCAGLLTVNEENKTVRLVHYTTQEYFERTHARWFPEANNKIVSICTTYLSFEVFESGPCLTDDMFEDRLRTYPFYDYASRHWGHHAYLNSTLQDICCFLDRTPQLEASNQALQVLDQVPRYPNYSRDIPQGITGLHLAGYFGLSDLAVHLEMKYKIDVRDTYGRTPLWYASSTGQEPTVALLLGKGADYEVKDQFGKAPLACAAHLGSETVTEQLVEIGADIDTVDYLEQTPLAFAAWNGHQSVVERLCHHNANTEIADTRHGQTPLLGAATNGHLSVVQTLLKNGADYESKDKYGRSALLVAAWSGFDDIVRLLLSHGADPTSSDDIGRSVLFYMVTTEHVSVLERLLDDDRLDVNIRDRYGSTPLSVAICHNKLSMVEILLANPGTCPETEDRFGRSALWWAKRKGLSGLEKLLCSTANARDEPPVVLEKPGKRVRCTYRDSMNENGRKQSASLIIMRLVIFK</sequence>
<dbReference type="PROSITE" id="PS50297">
    <property type="entry name" value="ANK_REP_REGION"/>
    <property type="match status" value="4"/>
</dbReference>
<evidence type="ECO:0000313" key="7">
    <source>
        <dbReference type="Proteomes" id="UP000544095"/>
    </source>
</evidence>
<dbReference type="PRINTS" id="PR01415">
    <property type="entry name" value="ANKYRIN"/>
</dbReference>
<reference evidence="6 7" key="1">
    <citation type="submission" date="2020-05" db="EMBL/GenBank/DDBJ databases">
        <title>Identification and distribution of gene clusters putatively required for synthesis of sphingolipid metabolism inhibitors in phylogenetically diverse species of the filamentous fungus Fusarium.</title>
        <authorList>
            <person name="Kim H.-S."/>
            <person name="Busman M."/>
            <person name="Brown D.W."/>
            <person name="Divon H."/>
            <person name="Uhlig S."/>
            <person name="Proctor R.H."/>
        </authorList>
    </citation>
    <scope>NUCLEOTIDE SEQUENCE [LARGE SCALE GENOMIC DNA]</scope>
    <source>
        <strain evidence="6 7">NRRL 25211</strain>
    </source>
</reference>
<dbReference type="InterPro" id="IPR056884">
    <property type="entry name" value="NPHP3-like_N"/>
</dbReference>
<feature type="repeat" description="ANK" evidence="2">
    <location>
        <begin position="915"/>
        <end position="947"/>
    </location>
</feature>
<dbReference type="Gene3D" id="1.25.40.20">
    <property type="entry name" value="Ankyrin repeat-containing domain"/>
    <property type="match status" value="2"/>
</dbReference>
<feature type="compositionally biased region" description="Acidic residues" evidence="3">
    <location>
        <begin position="182"/>
        <end position="191"/>
    </location>
</feature>
<feature type="region of interest" description="Disordered" evidence="3">
    <location>
        <begin position="176"/>
        <end position="207"/>
    </location>
</feature>
<evidence type="ECO:0000259" key="4">
    <source>
        <dbReference type="Pfam" id="PF22939"/>
    </source>
</evidence>
<dbReference type="SUPFAM" id="SSF52540">
    <property type="entry name" value="P-loop containing nucleoside triphosphate hydrolases"/>
    <property type="match status" value="1"/>
</dbReference>
<name>A0A8H5NN35_9HYPO</name>
<evidence type="ECO:0000256" key="3">
    <source>
        <dbReference type="SAM" id="MobiDB-lite"/>
    </source>
</evidence>
<gene>
    <name evidence="6" type="ORF">FPANT_12955</name>
</gene>
<evidence type="ECO:0000259" key="5">
    <source>
        <dbReference type="Pfam" id="PF24883"/>
    </source>
</evidence>
<protein>
    <submittedName>
        <fullName evidence="6">Ankyrin repeat</fullName>
    </submittedName>
</protein>
<dbReference type="Gene3D" id="3.40.50.300">
    <property type="entry name" value="P-loop containing nucleotide triphosphate hydrolases"/>
    <property type="match status" value="1"/>
</dbReference>
<feature type="repeat" description="ANK" evidence="2">
    <location>
        <begin position="949"/>
        <end position="981"/>
    </location>
</feature>
<dbReference type="Pfam" id="PF12796">
    <property type="entry name" value="Ank_2"/>
    <property type="match status" value="3"/>
</dbReference>
<dbReference type="SMART" id="SM00248">
    <property type="entry name" value="ANK"/>
    <property type="match status" value="7"/>
</dbReference>
<feature type="domain" description="Nephrocystin 3-like N-terminal" evidence="5">
    <location>
        <begin position="367"/>
        <end position="526"/>
    </location>
</feature>
<dbReference type="GO" id="GO:0003824">
    <property type="term" value="F:catalytic activity"/>
    <property type="evidence" value="ECO:0007669"/>
    <property type="project" value="InterPro"/>
</dbReference>
<dbReference type="PANTHER" id="PTHR46082:SF11">
    <property type="entry name" value="AAA+ ATPASE DOMAIN-CONTAINING PROTEIN-RELATED"/>
    <property type="match status" value="1"/>
</dbReference>
<accession>A0A8H5NN35</accession>
<dbReference type="Gene3D" id="3.40.50.1580">
    <property type="entry name" value="Nucleoside phosphorylase domain"/>
    <property type="match status" value="1"/>
</dbReference>
<dbReference type="SUPFAM" id="SSF53167">
    <property type="entry name" value="Purine and uridine phosphorylases"/>
    <property type="match status" value="1"/>
</dbReference>
<proteinExistence type="predicted"/>
<keyword evidence="7" id="KW-1185">Reference proteome</keyword>
<dbReference type="SUPFAM" id="SSF48403">
    <property type="entry name" value="Ankyrin repeat"/>
    <property type="match status" value="1"/>
</dbReference>
<dbReference type="Pfam" id="PF24883">
    <property type="entry name" value="NPHP3_N"/>
    <property type="match status" value="1"/>
</dbReference>